<accession>A0A6L7A9E3</accession>
<dbReference type="EMBL" id="WSZI01000013">
    <property type="protein sequence ID" value="MWN20990.1"/>
    <property type="molecule type" value="Genomic_DNA"/>
</dbReference>
<keyword evidence="1" id="KW-0812">Transmembrane</keyword>
<proteinExistence type="predicted"/>
<comment type="caution">
    <text evidence="2">The sequence shown here is derived from an EMBL/GenBank/DDBJ whole genome shotgun (WGS) entry which is preliminary data.</text>
</comment>
<organism evidence="2 3">
    <name type="scientific">Leuconostoc lactis</name>
    <dbReference type="NCBI Taxonomy" id="1246"/>
    <lineage>
        <taxon>Bacteria</taxon>
        <taxon>Bacillati</taxon>
        <taxon>Bacillota</taxon>
        <taxon>Bacilli</taxon>
        <taxon>Lactobacillales</taxon>
        <taxon>Lactobacillaceae</taxon>
        <taxon>Leuconostoc</taxon>
    </lineage>
</organism>
<evidence type="ECO:0000256" key="1">
    <source>
        <dbReference type="SAM" id="Phobius"/>
    </source>
</evidence>
<gene>
    <name evidence="2" type="ORF">GQS40_04785</name>
</gene>
<feature type="transmembrane region" description="Helical" evidence="1">
    <location>
        <begin position="37"/>
        <end position="60"/>
    </location>
</feature>
<sequence>MTEIFSILSLIAAIAFIVLLVIYVIDKIRKRQGSIRLRTVMIAFVIALAFLSALVVTMIAQSKRDAHDQDPKAYQSKITYNQVARNPEQFDDKKLKFTGRVLQVINVEDDEIEVPIAVDNNEDHVMLVEIDRHLLKNASILEDDLITVSGIGDGTKSYNAPNRGHVTVPYMEAKIVNNRGDANDIYEE</sequence>
<dbReference type="AlphaFoldDB" id="A0A6L7A9E3"/>
<reference evidence="2 3" key="1">
    <citation type="submission" date="2019-12" db="EMBL/GenBank/DDBJ databases">
        <title>Complete genome sequence of Leuconostoc lactis strain AVN1 provides insights into metabolic potential.</title>
        <authorList>
            <person name="Besrour N."/>
            <person name="Najjari A."/>
            <person name="Fhoula I."/>
            <person name="Jaballah S."/>
            <person name="Klibi N."/>
            <person name="Ouzari H.I."/>
        </authorList>
    </citation>
    <scope>NUCLEOTIDE SEQUENCE [LARGE SCALE GENOMIC DNA]</scope>
    <source>
        <strain evidence="2 3">AVN1</strain>
    </source>
</reference>
<evidence type="ECO:0000313" key="2">
    <source>
        <dbReference type="EMBL" id="MWN20990.1"/>
    </source>
</evidence>
<name>A0A6L7A9E3_LEULA</name>
<dbReference type="Proteomes" id="UP000478636">
    <property type="component" value="Unassembled WGS sequence"/>
</dbReference>
<evidence type="ECO:0000313" key="3">
    <source>
        <dbReference type="Proteomes" id="UP000478636"/>
    </source>
</evidence>
<keyword evidence="1" id="KW-1133">Transmembrane helix</keyword>
<dbReference type="RefSeq" id="WP_252968147.1">
    <property type="nucleotide sequence ID" value="NZ_DAITWI010000001.1"/>
</dbReference>
<feature type="transmembrane region" description="Helical" evidence="1">
    <location>
        <begin position="6"/>
        <end position="25"/>
    </location>
</feature>
<protein>
    <submittedName>
        <fullName evidence="2">Uncharacterized protein</fullName>
    </submittedName>
</protein>
<keyword evidence="1" id="KW-0472">Membrane</keyword>